<protein>
    <recommendedName>
        <fullName evidence="5">Ribosome biogenesis regulatory protein</fullName>
    </recommendedName>
</protein>
<feature type="compositionally biased region" description="Basic residues" evidence="6">
    <location>
        <begin position="398"/>
        <end position="414"/>
    </location>
</feature>
<evidence type="ECO:0000256" key="2">
    <source>
        <dbReference type="ARBA" id="ARBA00010077"/>
    </source>
</evidence>
<accession>A0A2R5G714</accession>
<feature type="compositionally biased region" description="Basic and acidic residues" evidence="6">
    <location>
        <begin position="291"/>
        <end position="305"/>
    </location>
</feature>
<dbReference type="Proteomes" id="UP000241890">
    <property type="component" value="Unassembled WGS sequence"/>
</dbReference>
<evidence type="ECO:0000256" key="4">
    <source>
        <dbReference type="ARBA" id="ARBA00023242"/>
    </source>
</evidence>
<dbReference type="GO" id="GO:0042254">
    <property type="term" value="P:ribosome biogenesis"/>
    <property type="evidence" value="ECO:0007669"/>
    <property type="project" value="UniProtKB-KW"/>
</dbReference>
<feature type="compositionally biased region" description="Basic residues" evidence="6">
    <location>
        <begin position="1"/>
        <end position="21"/>
    </location>
</feature>
<reference evidence="7 8" key="1">
    <citation type="submission" date="2017-12" db="EMBL/GenBank/DDBJ databases">
        <title>Sequencing, de novo assembly and annotation of complete genome of a new Thraustochytrid species, strain FCC1311.</title>
        <authorList>
            <person name="Sedici K."/>
            <person name="Godart F."/>
            <person name="Aiese Cigliano R."/>
            <person name="Sanseverino W."/>
            <person name="Barakat M."/>
            <person name="Ortet P."/>
            <person name="Marechal E."/>
            <person name="Cagnac O."/>
            <person name="Amato A."/>
        </authorList>
    </citation>
    <scope>NUCLEOTIDE SEQUENCE [LARGE SCALE GENOMIC DNA]</scope>
</reference>
<gene>
    <name evidence="7" type="ORF">FCC1311_025362</name>
</gene>
<proteinExistence type="inferred from homology"/>
<dbReference type="InterPro" id="IPR007023">
    <property type="entry name" value="Ribosom_reg"/>
</dbReference>
<comment type="subcellular location">
    <subcellularLocation>
        <location evidence="1 5">Nucleus</location>
    </subcellularLocation>
</comment>
<feature type="region of interest" description="Disordered" evidence="6">
    <location>
        <begin position="290"/>
        <end position="414"/>
    </location>
</feature>
<evidence type="ECO:0000256" key="5">
    <source>
        <dbReference type="RuleBase" id="RU364132"/>
    </source>
</evidence>
<keyword evidence="8" id="KW-1185">Reference proteome</keyword>
<comment type="similarity">
    <text evidence="2 5">Belongs to the RRS1 family.</text>
</comment>
<evidence type="ECO:0000313" key="8">
    <source>
        <dbReference type="Proteomes" id="UP000241890"/>
    </source>
</evidence>
<dbReference type="InParanoid" id="A0A2R5G714"/>
<evidence type="ECO:0000256" key="3">
    <source>
        <dbReference type="ARBA" id="ARBA00022517"/>
    </source>
</evidence>
<comment type="caution">
    <text evidence="7">The sequence shown here is derived from an EMBL/GenBank/DDBJ whole genome shotgun (WGS) entry which is preliminary data.</text>
</comment>
<sequence length="414" mass="46714">MARKASRTPAKRAGSGKKKAAASKLAAAEKEEQAKALLLQQKLEELEKEAEDDVDMEDDDEEEENVEVEVEEDEEADEQQEQDGAANRFEDSSGEEEEDEEESDDDDDDDDEEDGEPGSLQNGKRNGLATASKAFTSDLGHVAAFNTTPLDPSKASSNAYLRDMALQNLKLMFHDLMELPGVEGSKVLKELPQPQFKLPRHKPIPKPKPETRWEKYARENNIEKRKRERMIWDEAKQEWAPRWGFNRANDDQHDWLIEVKDNEDPDTDKFSERRNAKKLRVLNNRKKFLRNKAEADQKQSVHEVENLNVSGARSGSSKRGKSKVMNRLATAQVSTASLGRFDATMEGEPARQLKVSKKRKFEPVESTRDADRDKKILSKLLGKHIGGDSSAEQSSSKSAKKRAAKGRGKKKGRN</sequence>
<evidence type="ECO:0000313" key="7">
    <source>
        <dbReference type="EMBL" id="GBG26315.1"/>
    </source>
</evidence>
<evidence type="ECO:0000256" key="6">
    <source>
        <dbReference type="SAM" id="MobiDB-lite"/>
    </source>
</evidence>
<feature type="compositionally biased region" description="Basic and acidic residues" evidence="6">
    <location>
        <begin position="361"/>
        <end position="376"/>
    </location>
</feature>
<keyword evidence="4 5" id="KW-0539">Nucleus</keyword>
<keyword evidence="3 5" id="KW-0690">Ribosome biogenesis</keyword>
<dbReference type="GO" id="GO:0005634">
    <property type="term" value="C:nucleus"/>
    <property type="evidence" value="ECO:0007669"/>
    <property type="project" value="UniProtKB-SubCell"/>
</dbReference>
<dbReference type="EMBL" id="BEYU01000019">
    <property type="protein sequence ID" value="GBG26315.1"/>
    <property type="molecule type" value="Genomic_DNA"/>
</dbReference>
<feature type="region of interest" description="Disordered" evidence="6">
    <location>
        <begin position="1"/>
        <end position="131"/>
    </location>
</feature>
<dbReference type="Pfam" id="PF04939">
    <property type="entry name" value="RRS1"/>
    <property type="match status" value="1"/>
</dbReference>
<feature type="compositionally biased region" description="Acidic residues" evidence="6">
    <location>
        <begin position="46"/>
        <end position="81"/>
    </location>
</feature>
<dbReference type="AlphaFoldDB" id="A0A2R5G714"/>
<name>A0A2R5G714_9STRA</name>
<comment type="function">
    <text evidence="5">Involved in ribosomal large subunit assembly.</text>
</comment>
<feature type="compositionally biased region" description="Acidic residues" evidence="6">
    <location>
        <begin position="92"/>
        <end position="116"/>
    </location>
</feature>
<dbReference type="OrthoDB" id="28455at2759"/>
<evidence type="ECO:0000256" key="1">
    <source>
        <dbReference type="ARBA" id="ARBA00004123"/>
    </source>
</evidence>
<organism evidence="7 8">
    <name type="scientific">Hondaea fermentalgiana</name>
    <dbReference type="NCBI Taxonomy" id="2315210"/>
    <lineage>
        <taxon>Eukaryota</taxon>
        <taxon>Sar</taxon>
        <taxon>Stramenopiles</taxon>
        <taxon>Bigyra</taxon>
        <taxon>Labyrinthulomycetes</taxon>
        <taxon>Thraustochytrida</taxon>
        <taxon>Thraustochytriidae</taxon>
        <taxon>Hondaea</taxon>
    </lineage>
</organism>